<name>A0ABM9UK31_9RHOB</name>
<feature type="chain" id="PRO_5045274029" evidence="1">
    <location>
        <begin position="29"/>
        <end position="295"/>
    </location>
</feature>
<comment type="caution">
    <text evidence="2">The sequence shown here is derived from an EMBL/GenBank/DDBJ whole genome shotgun (WGS) entry which is preliminary data.</text>
</comment>
<evidence type="ECO:0000313" key="2">
    <source>
        <dbReference type="EMBL" id="CUH69612.1"/>
    </source>
</evidence>
<feature type="signal peptide" evidence="1">
    <location>
        <begin position="1"/>
        <end position="28"/>
    </location>
</feature>
<gene>
    <name evidence="2" type="ORF">TL5118_03581</name>
</gene>
<evidence type="ECO:0000313" key="3">
    <source>
        <dbReference type="Proteomes" id="UP000051086"/>
    </source>
</evidence>
<dbReference type="EMBL" id="CYSB01000040">
    <property type="protein sequence ID" value="CUH69612.1"/>
    <property type="molecule type" value="Genomic_DNA"/>
</dbReference>
<proteinExistence type="predicted"/>
<keyword evidence="3" id="KW-1185">Reference proteome</keyword>
<sequence length="295" mass="32647">MTRFSVAKNLRPAALAIAACFGLSACLAANSALAPASVPNLAEADAPEVSRTTPDWLNLHFEISDRSARLPQFSWDQVIFHAKPGDCSKHRDAAGPSDCATRTTRSVIAKNQIWQQELDFKVGQRYLLTFDFWVDPDFIASGSPAKVSLARWYGSRLSQTPLFEVELDARRGVTFLGTTCVSAKDLGGWHRFSVRMRLAEDETGFVEMRCDSALKVGQPLLAKSNIVTTQPWHCAFGAPCRRKYPTPDQFSVELGIIADPVRGRFAPLPAEGLTVRMKRIEVKRLLVIIGRVEDL</sequence>
<keyword evidence="1" id="KW-0732">Signal</keyword>
<reference evidence="2 3" key="1">
    <citation type="submission" date="2015-09" db="EMBL/GenBank/DDBJ databases">
        <authorList>
            <person name="Rodrigo-Torres L."/>
            <person name="Arahal D.R."/>
        </authorList>
    </citation>
    <scope>NUCLEOTIDE SEQUENCE [LARGE SCALE GENOMIC DNA]</scope>
    <source>
        <strain evidence="2 3">CECT 5118</strain>
    </source>
</reference>
<protein>
    <submittedName>
        <fullName evidence="2">Uncharacterized protein</fullName>
    </submittedName>
</protein>
<dbReference type="PROSITE" id="PS51257">
    <property type="entry name" value="PROKAR_LIPOPROTEIN"/>
    <property type="match status" value="1"/>
</dbReference>
<organism evidence="2 3">
    <name type="scientific">Thalassovita autumnalis</name>
    <dbReference type="NCBI Taxonomy" id="2072972"/>
    <lineage>
        <taxon>Bacteria</taxon>
        <taxon>Pseudomonadati</taxon>
        <taxon>Pseudomonadota</taxon>
        <taxon>Alphaproteobacteria</taxon>
        <taxon>Rhodobacterales</taxon>
        <taxon>Roseobacteraceae</taxon>
        <taxon>Thalassovita</taxon>
    </lineage>
</organism>
<dbReference type="RefSeq" id="WP_058260813.1">
    <property type="nucleotide sequence ID" value="NZ_CYSB01000040.1"/>
</dbReference>
<accession>A0ABM9UK31</accession>
<evidence type="ECO:0000256" key="1">
    <source>
        <dbReference type="SAM" id="SignalP"/>
    </source>
</evidence>
<dbReference type="Proteomes" id="UP000051086">
    <property type="component" value="Unassembled WGS sequence"/>
</dbReference>